<gene>
    <name evidence="1" type="ORF">F1735_26420</name>
</gene>
<protein>
    <submittedName>
        <fullName evidence="1">DUF1444 family protein</fullName>
    </submittedName>
</protein>
<organism evidence="1 2">
    <name type="scientific">Massilia genomosp. 1</name>
    <dbReference type="NCBI Taxonomy" id="2609280"/>
    <lineage>
        <taxon>Bacteria</taxon>
        <taxon>Pseudomonadati</taxon>
        <taxon>Pseudomonadota</taxon>
        <taxon>Betaproteobacteria</taxon>
        <taxon>Burkholderiales</taxon>
        <taxon>Oxalobacteraceae</taxon>
        <taxon>Telluria group</taxon>
        <taxon>Massilia</taxon>
    </lineage>
</organism>
<comment type="caution">
    <text evidence="1">The sequence shown here is derived from an EMBL/GenBank/DDBJ whole genome shotgun (WGS) entry which is preliminary data.</text>
</comment>
<evidence type="ECO:0000313" key="2">
    <source>
        <dbReference type="Proteomes" id="UP000610594"/>
    </source>
</evidence>
<evidence type="ECO:0000313" key="1">
    <source>
        <dbReference type="EMBL" id="NHZ65794.1"/>
    </source>
</evidence>
<reference evidence="1 2" key="1">
    <citation type="submission" date="2019-10" db="EMBL/GenBank/DDBJ databases">
        <title>Taxonomy of Antarctic Massilia spp.: description of Massilia rubra sp. nov., Massilia aquatica sp. nov., Massilia mucilaginosa sp. nov., Massilia frigida sp. nov. isolated from streams, lakes and regoliths.</title>
        <authorList>
            <person name="Holochova P."/>
            <person name="Sedlacek I."/>
            <person name="Kralova S."/>
            <person name="Maslanova I."/>
            <person name="Busse H.-J."/>
            <person name="Stankova E."/>
            <person name="Vrbovska V."/>
            <person name="Kovarovic V."/>
            <person name="Bartak M."/>
            <person name="Svec P."/>
            <person name="Pantucek R."/>
        </authorList>
    </citation>
    <scope>NUCLEOTIDE SEQUENCE [LARGE SCALE GENOMIC DNA]</scope>
    <source>
        <strain evidence="1 2">CCM 8694</strain>
    </source>
</reference>
<dbReference type="EMBL" id="WHJF01000098">
    <property type="protein sequence ID" value="NHZ65794.1"/>
    <property type="molecule type" value="Genomic_DNA"/>
</dbReference>
<keyword evidence="2" id="KW-1185">Reference proteome</keyword>
<sequence length="408" mass="45102">MGETAVGIFDIFNTKPTPAKFATLMTDTARRRGMTQPIRFDAAAFSLTIGTDNALVLNLHNAYNDYCRAGKGERDQVLASYSAALSQPVMPPTFALARHGLMPILRSRAMPEVLRLTQLADNDNKHNAQAVLPFSEDAVLMLAYDTEHTVQPIDLATLRQWGVSVEECLAVALDNLRERSVDSFDEVVPGVFVSAWNDSYDTSRLLLPDIVHRLNLGADPVMMIPTRARLIATSSSNPAGMLAMAELAQRYADQEGRQVSALMYRFHKGRAVQYVPEEPVAGNLKALWSQSMASDYAGQKQLLEKFHERKGIDIFVASFQVMQRPDQSVLTMSVWTEGVSSLLPKTDIVALIRLDGSGQLLDTMMLPWDELADKTSALKLLDAGYPPRYRTTEFPPKAVRDTLAAIAL</sequence>
<proteinExistence type="predicted"/>
<name>A0ABX0N2P6_9BURK</name>
<accession>A0ABX0N2P6</accession>
<dbReference type="Proteomes" id="UP000610594">
    <property type="component" value="Unassembled WGS sequence"/>
</dbReference>